<feature type="compositionally biased region" description="Basic and acidic residues" evidence="1">
    <location>
        <begin position="7"/>
        <end position="19"/>
    </location>
</feature>
<sequence length="416" mass="45742">MPTTRRQAAEAEKHEEKPAHAGSKRPPTSRKETKSAEEPPAKKAKPASKPKGGKATKAKAEPKEDQDKEHEDQKGQAVEAEEKPATGSKSAGPWHAGTIERGHIYFFYRPKVQLEEAASIDDVKNFHMLLVPRPPEFASGNEGASKPEEPGQAQEMQMLQSGADAVPAEPTHTKKKFYRLITLGKKQLPDPEHATGGRKETFWATVTDVGDDLESLEKGLDEKTYETKTRGTRHQAPARLVARGAYAIVNNNPRIPSGRETHFGYHLSHPSAEEFTPDSVQAELGIHPANSFVIQVKNPLAPSTNPAMRNQKGAEYPEDIMVDVFGKGGRKGRENYGLRFAPCERPELLNYEGAQLLFIAARDGEAGLEESLGEGRGEALSEAEKKESKEAVNEVFSELGLHLERFPAKPLIGEWI</sequence>
<dbReference type="eggNOG" id="ENOG502S2IV">
    <property type="taxonomic scope" value="Eukaryota"/>
</dbReference>
<reference evidence="2 3" key="1">
    <citation type="journal article" date="2010" name="Nat. Biotechnol.">
        <title>Genome sequence of the model mushroom Schizophyllum commune.</title>
        <authorList>
            <person name="Ohm R.A."/>
            <person name="de Jong J.F."/>
            <person name="Lugones L.G."/>
            <person name="Aerts A."/>
            <person name="Kothe E."/>
            <person name="Stajich J.E."/>
            <person name="de Vries R.P."/>
            <person name="Record E."/>
            <person name="Levasseur A."/>
            <person name="Baker S.E."/>
            <person name="Bartholomew K.A."/>
            <person name="Coutinho P.M."/>
            <person name="Erdmann S."/>
            <person name="Fowler T.J."/>
            <person name="Gathman A.C."/>
            <person name="Lombard V."/>
            <person name="Henrissat B."/>
            <person name="Knabe N."/>
            <person name="Kuees U."/>
            <person name="Lilly W.W."/>
            <person name="Lindquist E."/>
            <person name="Lucas S."/>
            <person name="Magnuson J.K."/>
            <person name="Piumi F."/>
            <person name="Raudaskoski M."/>
            <person name="Salamov A."/>
            <person name="Schmutz J."/>
            <person name="Schwarze F.W.M.R."/>
            <person name="vanKuyk P.A."/>
            <person name="Horton J.S."/>
            <person name="Grigoriev I.V."/>
            <person name="Woesten H.A.B."/>
        </authorList>
    </citation>
    <scope>NUCLEOTIDE SEQUENCE [LARGE SCALE GENOMIC DNA]</scope>
    <source>
        <strain evidence="3">H4-8 / FGSC 9210</strain>
    </source>
</reference>
<dbReference type="AlphaFoldDB" id="D8PK22"/>
<dbReference type="PANTHER" id="PTHR34776:SF1">
    <property type="entry name" value="F17F16.3 PROTEIN"/>
    <property type="match status" value="1"/>
</dbReference>
<proteinExistence type="predicted"/>
<dbReference type="InParanoid" id="D8PK22"/>
<dbReference type="RefSeq" id="XP_003038850.1">
    <property type="nucleotide sequence ID" value="XM_003038804.1"/>
</dbReference>
<keyword evidence="3" id="KW-1185">Reference proteome</keyword>
<protein>
    <submittedName>
        <fullName evidence="2">Uncharacterized protein</fullName>
    </submittedName>
</protein>
<dbReference type="EMBL" id="GL377302">
    <property type="protein sequence ID" value="EFJ03948.1"/>
    <property type="molecule type" value="Genomic_DNA"/>
</dbReference>
<accession>D8PK22</accession>
<feature type="compositionally biased region" description="Basic and acidic residues" evidence="1">
    <location>
        <begin position="29"/>
        <end position="41"/>
    </location>
</feature>
<dbReference type="PANTHER" id="PTHR34776">
    <property type="entry name" value="F17F16.3 PROTEIN"/>
    <property type="match status" value="1"/>
</dbReference>
<name>D8PK22_SCHCM</name>
<dbReference type="KEGG" id="scm:SCHCO_02610181"/>
<gene>
    <name evidence="2" type="ORF">SCHCODRAFT_84270</name>
</gene>
<feature type="compositionally biased region" description="Basic and acidic residues" evidence="1">
    <location>
        <begin position="58"/>
        <end position="84"/>
    </location>
</feature>
<dbReference type="STRING" id="578458.D8PK22"/>
<evidence type="ECO:0000313" key="2">
    <source>
        <dbReference type="EMBL" id="EFJ03948.1"/>
    </source>
</evidence>
<dbReference type="VEuPathDB" id="FungiDB:SCHCODRAFT_02610181"/>
<dbReference type="HOGENOM" id="CLU_045837_1_0_1"/>
<feature type="region of interest" description="Disordered" evidence="1">
    <location>
        <begin position="1"/>
        <end position="96"/>
    </location>
</feature>
<evidence type="ECO:0000256" key="1">
    <source>
        <dbReference type="SAM" id="MobiDB-lite"/>
    </source>
</evidence>
<dbReference type="GeneID" id="9594722"/>
<dbReference type="Proteomes" id="UP000007431">
    <property type="component" value="Unassembled WGS sequence"/>
</dbReference>
<dbReference type="OMA" id="GSWIVQS"/>
<feature type="compositionally biased region" description="Basic residues" evidence="1">
    <location>
        <begin position="42"/>
        <end position="57"/>
    </location>
</feature>
<dbReference type="OrthoDB" id="1028014at2759"/>
<feature type="region of interest" description="Disordered" evidence="1">
    <location>
        <begin position="137"/>
        <end position="170"/>
    </location>
</feature>
<evidence type="ECO:0000313" key="3">
    <source>
        <dbReference type="Proteomes" id="UP000007431"/>
    </source>
</evidence>
<organism evidence="3">
    <name type="scientific">Schizophyllum commune (strain H4-8 / FGSC 9210)</name>
    <name type="common">Split gill fungus</name>
    <dbReference type="NCBI Taxonomy" id="578458"/>
    <lineage>
        <taxon>Eukaryota</taxon>
        <taxon>Fungi</taxon>
        <taxon>Dikarya</taxon>
        <taxon>Basidiomycota</taxon>
        <taxon>Agaricomycotina</taxon>
        <taxon>Agaricomycetes</taxon>
        <taxon>Agaricomycetidae</taxon>
        <taxon>Agaricales</taxon>
        <taxon>Schizophyllaceae</taxon>
        <taxon>Schizophyllum</taxon>
    </lineage>
</organism>